<dbReference type="SUPFAM" id="SSF56487">
    <property type="entry name" value="SRCR-like"/>
    <property type="match status" value="2"/>
</dbReference>
<evidence type="ECO:0000256" key="3">
    <source>
        <dbReference type="ARBA" id="ARBA00022448"/>
    </source>
</evidence>
<sequence>MKKKEEKKFRSGSVKSWPPKSAWHAPVNKQNKRRFIFDHLWGIPGGMHKQDLLLLRNIHRTHEARKNRESYNPYIILDEQDIVENRDNCCNHSFGRTAREFSWHTNLHGFKYLTYCREHLFERILWGLICVIAIILGIFFSARAADFYYRSPRVLTVIDEWGSVEGDFPSITFCPSTYSASKKRKEVSSRIPLMSVLWKNWDDVFSMNYNPLDSKTRNPLWINESSLKVRQLLQRIMIEGALLSYPSCTETLRKCSVSGIEVECCASLRKEFNPQGPCFSIDLSQRDSKRKELKRPKFTELGEVLTKARKELDISLRLSGTSSKRVGYPIVNVSYWKESYLCGDSWGRTEASVMCKSLGFSGGQKYFMSVGPAFPATNILGKLSCKGQEDSLQDCSTSYEGWDGIDLTTCDRSYPIALLCDSGGLQLGSNSWLRTRGKPYLLDNNSERSYFCAEYFKDEEANVFCSMLSWKFGKVVKNYTDTNGTVSRYTNTKCTGKEAHILDCSHTYNASPTSCESVFIECSPGFPLTLRLYNPIPNKSYPNISFGYPIIDTTGREGYICDSKDMINVPQQSILFVFNKINCEGDEASVFDCELGEWGDHGNKGDCSQIFSVLCSNEKTDLKTVFLDSVDYNQLQVIDTPNALIAVQVIPGKHVPLCDDKGIDCGLVNRRAFYALSIPVSNRRYPQLLPFFASIQCNNQHLTHESGVKGILEDCNLTFLRGCDSGQGTSAICLRKSDPEFETCELLREKDNISKYSSKVADFSTQENPEIKLELYLGPSITNGDCSQVSEGRLHNEFYIETSKEPVEITGERSFKARIFSRTLITSQNTLWYSSLSERGCEKDIDENECRRKCEITVSKLVCGCRPWWTFGHLESNSTDEICFGEKRLCLKKIELTLGFASKNVSIAIVSIEKIGLWRPEYRDPMKAACSCLKSCDIHTDYDVVSVDTRESTCYLLNGANTELQIMIDKSRNIRYVREIFFIWEYLLGIIGGIMSIFIGFSFVVILEIIYFFTIRWWEKRRPLPSAYDSSITDWASKWRNERVNKLPNIQKSQSNPNMADTEGAFLRDLERNWIRMQETKRRKRSRWKSLLICPHNRQNKEHLPEEEEI</sequence>
<dbReference type="AlphaFoldDB" id="A0A7R8CV26"/>
<dbReference type="Proteomes" id="UP000675881">
    <property type="component" value="Chromosome 5"/>
</dbReference>
<keyword evidence="9" id="KW-0915">Sodium</keyword>
<feature type="disulfide bond" evidence="16">
    <location>
        <begin position="385"/>
        <end position="395"/>
    </location>
</feature>
<evidence type="ECO:0000256" key="4">
    <source>
        <dbReference type="ARBA" id="ARBA00022461"/>
    </source>
</evidence>
<comment type="caution">
    <text evidence="16">Lacks conserved residue(s) required for the propagation of feature annotation.</text>
</comment>
<dbReference type="PANTHER" id="PTHR19331">
    <property type="entry name" value="SCAVENGER RECEPTOR DOMAIN-CONTAINING"/>
    <property type="match status" value="1"/>
</dbReference>
<evidence type="ECO:0000256" key="2">
    <source>
        <dbReference type="ARBA" id="ARBA00007193"/>
    </source>
</evidence>
<feature type="domain" description="SRCR" evidence="18">
    <location>
        <begin position="425"/>
        <end position="523"/>
    </location>
</feature>
<organism evidence="19 20">
    <name type="scientific">Lepeophtheirus salmonis</name>
    <name type="common">Salmon louse</name>
    <name type="synonym">Caligus salmonis</name>
    <dbReference type="NCBI Taxonomy" id="72036"/>
    <lineage>
        <taxon>Eukaryota</taxon>
        <taxon>Metazoa</taxon>
        <taxon>Ecdysozoa</taxon>
        <taxon>Arthropoda</taxon>
        <taxon>Crustacea</taxon>
        <taxon>Multicrustacea</taxon>
        <taxon>Hexanauplia</taxon>
        <taxon>Copepoda</taxon>
        <taxon>Siphonostomatoida</taxon>
        <taxon>Caligidae</taxon>
        <taxon>Lepeophtheirus</taxon>
    </lineage>
</organism>
<evidence type="ECO:0000256" key="1">
    <source>
        <dbReference type="ARBA" id="ARBA00004141"/>
    </source>
</evidence>
<reference evidence="19" key="1">
    <citation type="submission" date="2021-02" db="EMBL/GenBank/DDBJ databases">
        <authorList>
            <person name="Bekaert M."/>
        </authorList>
    </citation>
    <scope>NUCLEOTIDE SEQUENCE</scope>
    <source>
        <strain evidence="19">IoA-00</strain>
    </source>
</reference>
<evidence type="ECO:0000259" key="18">
    <source>
        <dbReference type="PROSITE" id="PS50287"/>
    </source>
</evidence>
<keyword evidence="7" id="KW-0677">Repeat</keyword>
<evidence type="ECO:0000256" key="10">
    <source>
        <dbReference type="ARBA" id="ARBA00023065"/>
    </source>
</evidence>
<gene>
    <name evidence="19" type="ORF">LSAA_10550</name>
</gene>
<dbReference type="OrthoDB" id="8062007at2759"/>
<feature type="domain" description="SRCR" evidence="18">
    <location>
        <begin position="316"/>
        <end position="421"/>
    </location>
</feature>
<keyword evidence="5 17" id="KW-0812">Transmembrane</keyword>
<evidence type="ECO:0000256" key="5">
    <source>
        <dbReference type="ARBA" id="ARBA00022692"/>
    </source>
</evidence>
<evidence type="ECO:0000256" key="16">
    <source>
        <dbReference type="PROSITE-ProRule" id="PRU00196"/>
    </source>
</evidence>
<dbReference type="GO" id="GO:0016020">
    <property type="term" value="C:membrane"/>
    <property type="evidence" value="ECO:0007669"/>
    <property type="project" value="UniProtKB-SubCell"/>
</dbReference>
<evidence type="ECO:0000256" key="11">
    <source>
        <dbReference type="ARBA" id="ARBA00023136"/>
    </source>
</evidence>
<evidence type="ECO:0000256" key="15">
    <source>
        <dbReference type="ARBA" id="ARBA00023303"/>
    </source>
</evidence>
<keyword evidence="12 16" id="KW-1015">Disulfide bond</keyword>
<keyword evidence="20" id="KW-1185">Reference proteome</keyword>
<evidence type="ECO:0000256" key="8">
    <source>
        <dbReference type="ARBA" id="ARBA00022989"/>
    </source>
</evidence>
<dbReference type="Gene3D" id="3.10.250.10">
    <property type="entry name" value="SRCR-like domain"/>
    <property type="match status" value="2"/>
</dbReference>
<keyword evidence="10 17" id="KW-0406">Ion transport</keyword>
<protein>
    <submittedName>
        <fullName evidence="19">(salmon louse) hypothetical protein</fullName>
    </submittedName>
</protein>
<name>A0A7R8CV26_LEPSM</name>
<keyword evidence="15 17" id="KW-0407">Ion channel</keyword>
<dbReference type="Pfam" id="PF00530">
    <property type="entry name" value="SRCR"/>
    <property type="match status" value="1"/>
</dbReference>
<feature type="disulfide bond" evidence="16">
    <location>
        <begin position="494"/>
        <end position="504"/>
    </location>
</feature>
<keyword evidence="14 17" id="KW-0739">Sodium transport</keyword>
<keyword evidence="4 17" id="KW-0894">Sodium channel</keyword>
<dbReference type="Pfam" id="PF00858">
    <property type="entry name" value="ASC"/>
    <property type="match status" value="2"/>
</dbReference>
<evidence type="ECO:0000313" key="19">
    <source>
        <dbReference type="EMBL" id="CAF2941627.1"/>
    </source>
</evidence>
<evidence type="ECO:0000256" key="14">
    <source>
        <dbReference type="ARBA" id="ARBA00023201"/>
    </source>
</evidence>
<comment type="similarity">
    <text evidence="2 17">Belongs to the amiloride-sensitive sodium channel (TC 1.A.6) family.</text>
</comment>
<keyword evidence="8" id="KW-1133">Transmembrane helix</keyword>
<dbReference type="SMART" id="SM00202">
    <property type="entry name" value="SR"/>
    <property type="match status" value="1"/>
</dbReference>
<evidence type="ECO:0000256" key="7">
    <source>
        <dbReference type="ARBA" id="ARBA00022737"/>
    </source>
</evidence>
<comment type="subcellular location">
    <subcellularLocation>
        <location evidence="1">Membrane</location>
        <topology evidence="1">Multi-pass membrane protein</topology>
    </subcellularLocation>
</comment>
<evidence type="ECO:0000256" key="13">
    <source>
        <dbReference type="ARBA" id="ARBA00023180"/>
    </source>
</evidence>
<keyword evidence="6" id="KW-0732">Signal</keyword>
<evidence type="ECO:0000313" key="20">
    <source>
        <dbReference type="Proteomes" id="UP000675881"/>
    </source>
</evidence>
<evidence type="ECO:0000256" key="12">
    <source>
        <dbReference type="ARBA" id="ARBA00023157"/>
    </source>
</evidence>
<keyword evidence="3 17" id="KW-0813">Transport</keyword>
<evidence type="ECO:0000256" key="6">
    <source>
        <dbReference type="ARBA" id="ARBA00022729"/>
    </source>
</evidence>
<dbReference type="PANTHER" id="PTHR19331:SF465">
    <property type="entry name" value="EGG PEPTIDE SPERACT RECEPTOR"/>
    <property type="match status" value="1"/>
</dbReference>
<dbReference type="InterPro" id="IPR001873">
    <property type="entry name" value="ENaC"/>
</dbReference>
<dbReference type="PROSITE" id="PS50287">
    <property type="entry name" value="SRCR_2"/>
    <property type="match status" value="2"/>
</dbReference>
<dbReference type="InterPro" id="IPR036772">
    <property type="entry name" value="SRCR-like_dom_sf"/>
</dbReference>
<evidence type="ECO:0000256" key="17">
    <source>
        <dbReference type="RuleBase" id="RU000679"/>
    </source>
</evidence>
<evidence type="ECO:0000256" key="9">
    <source>
        <dbReference type="ARBA" id="ARBA00023053"/>
    </source>
</evidence>
<keyword evidence="11" id="KW-0472">Membrane</keyword>
<proteinExistence type="inferred from homology"/>
<accession>A0A7R8CV26</accession>
<dbReference type="InterPro" id="IPR001190">
    <property type="entry name" value="SRCR"/>
</dbReference>
<dbReference type="GO" id="GO:0005272">
    <property type="term" value="F:sodium channel activity"/>
    <property type="evidence" value="ECO:0007669"/>
    <property type="project" value="UniProtKB-KW"/>
</dbReference>
<keyword evidence="13" id="KW-0325">Glycoprotein</keyword>
<dbReference type="EMBL" id="HG994584">
    <property type="protein sequence ID" value="CAF2941627.1"/>
    <property type="molecule type" value="Genomic_DNA"/>
</dbReference>